<dbReference type="InterPro" id="IPR044852">
    <property type="entry name" value="WBP2-like"/>
</dbReference>
<dbReference type="Gene3D" id="2.30.29.30">
    <property type="entry name" value="Pleckstrin-homology domain (PH domain)/Phosphotyrosine-binding domain (PTB)"/>
    <property type="match status" value="1"/>
</dbReference>
<dbReference type="InterPro" id="IPR004182">
    <property type="entry name" value="GRAM"/>
</dbReference>
<dbReference type="SUPFAM" id="SSF50729">
    <property type="entry name" value="PH domain-like"/>
    <property type="match status" value="1"/>
</dbReference>
<dbReference type="OrthoDB" id="1259151at2759"/>
<evidence type="ECO:0000256" key="1">
    <source>
        <dbReference type="SAM" id="MobiDB-lite"/>
    </source>
</evidence>
<dbReference type="Pfam" id="PF02893">
    <property type="entry name" value="GRAM"/>
    <property type="match status" value="1"/>
</dbReference>
<feature type="domain" description="GRAM" evidence="2">
    <location>
        <begin position="32"/>
        <end position="129"/>
    </location>
</feature>
<dbReference type="PANTHER" id="PTHR31606:SF1">
    <property type="entry name" value="WW DOMAIN BINDING PROTEIN 2, ISOFORM E"/>
    <property type="match status" value="1"/>
</dbReference>
<evidence type="ECO:0000313" key="3">
    <source>
        <dbReference type="EMBL" id="VEN50873.1"/>
    </source>
</evidence>
<feature type="region of interest" description="Disordered" evidence="1">
    <location>
        <begin position="136"/>
        <end position="207"/>
    </location>
</feature>
<accession>A0A653CUV3</accession>
<name>A0A653CUV3_CALMS</name>
<organism evidence="3 4">
    <name type="scientific">Callosobruchus maculatus</name>
    <name type="common">Southern cowpea weevil</name>
    <name type="synonym">Pulse bruchid</name>
    <dbReference type="NCBI Taxonomy" id="64391"/>
    <lineage>
        <taxon>Eukaryota</taxon>
        <taxon>Metazoa</taxon>
        <taxon>Ecdysozoa</taxon>
        <taxon>Arthropoda</taxon>
        <taxon>Hexapoda</taxon>
        <taxon>Insecta</taxon>
        <taxon>Pterygota</taxon>
        <taxon>Neoptera</taxon>
        <taxon>Endopterygota</taxon>
        <taxon>Coleoptera</taxon>
        <taxon>Polyphaga</taxon>
        <taxon>Cucujiformia</taxon>
        <taxon>Chrysomeloidea</taxon>
        <taxon>Chrysomelidae</taxon>
        <taxon>Bruchinae</taxon>
        <taxon>Bruchini</taxon>
        <taxon>Callosobruchus</taxon>
    </lineage>
</organism>
<dbReference type="AlphaFoldDB" id="A0A653CUV3"/>
<dbReference type="CDD" id="cd13214">
    <property type="entry name" value="PH-GRAM_WBP2"/>
    <property type="match status" value="1"/>
</dbReference>
<proteinExistence type="predicted"/>
<reference evidence="3 4" key="1">
    <citation type="submission" date="2019-01" db="EMBL/GenBank/DDBJ databases">
        <authorList>
            <person name="Sayadi A."/>
        </authorList>
    </citation>
    <scope>NUCLEOTIDE SEQUENCE [LARGE SCALE GENOMIC DNA]</scope>
</reference>
<feature type="compositionally biased region" description="Pro residues" evidence="1">
    <location>
        <begin position="153"/>
        <end position="163"/>
    </location>
</feature>
<dbReference type="Proteomes" id="UP000410492">
    <property type="component" value="Unassembled WGS sequence"/>
</dbReference>
<evidence type="ECO:0000259" key="2">
    <source>
        <dbReference type="Pfam" id="PF02893"/>
    </source>
</evidence>
<protein>
    <recommendedName>
        <fullName evidence="2">GRAM domain-containing protein</fullName>
    </recommendedName>
</protein>
<evidence type="ECO:0000313" key="4">
    <source>
        <dbReference type="Proteomes" id="UP000410492"/>
    </source>
</evidence>
<dbReference type="GO" id="GO:0005634">
    <property type="term" value="C:nucleus"/>
    <property type="evidence" value="ECO:0007669"/>
    <property type="project" value="TreeGrafter"/>
</dbReference>
<feature type="compositionally biased region" description="Low complexity" evidence="1">
    <location>
        <begin position="164"/>
        <end position="178"/>
    </location>
</feature>
<dbReference type="GO" id="GO:0003713">
    <property type="term" value="F:transcription coactivator activity"/>
    <property type="evidence" value="ECO:0007669"/>
    <property type="project" value="InterPro"/>
</dbReference>
<sequence length="207" mass="22698">MSLNTAHLNGGVLIHNGEQILLFSEDVSLEWSGQEGGPFRGTKKGSIYLTTHRVIFLNKSSSDELQSFSFPFVTLSEVEIEQPVFGANYIKGKVRAQPNGNWLGEAKFKLTFKSGGAIEFGQSMLKAAHLATRGGMQAPPPPYVPPQNQWYAAPPPAYAPPPQDAKAAEAAQSAYYDPNRPQMAYVPPPAYYENPPSYNQATHKKDQ</sequence>
<dbReference type="GO" id="GO:0031490">
    <property type="term" value="F:chromatin DNA binding"/>
    <property type="evidence" value="ECO:0007669"/>
    <property type="project" value="TreeGrafter"/>
</dbReference>
<dbReference type="PANTHER" id="PTHR31606">
    <property type="entry name" value="WW DOMAIN BINDING PROTEIN 2, ISOFORM E"/>
    <property type="match status" value="1"/>
</dbReference>
<keyword evidence="4" id="KW-1185">Reference proteome</keyword>
<dbReference type="EMBL" id="CAACVG010008722">
    <property type="protein sequence ID" value="VEN50873.1"/>
    <property type="molecule type" value="Genomic_DNA"/>
</dbReference>
<dbReference type="InterPro" id="IPR011993">
    <property type="entry name" value="PH-like_dom_sf"/>
</dbReference>
<gene>
    <name evidence="3" type="ORF">CALMAC_LOCUS11492</name>
</gene>
<dbReference type="FunFam" id="2.30.29.30:FF:000338">
    <property type="entry name" value="Uncharacterized protein, isoform D"/>
    <property type="match status" value="1"/>
</dbReference>